<keyword evidence="2" id="KW-1185">Reference proteome</keyword>
<reference evidence="1 2" key="1">
    <citation type="journal article" date="2019" name="Sci. Rep.">
        <title>Orb-weaving spider Araneus ventricosus genome elucidates the spidroin gene catalogue.</title>
        <authorList>
            <person name="Kono N."/>
            <person name="Nakamura H."/>
            <person name="Ohtoshi R."/>
            <person name="Moran D.A.P."/>
            <person name="Shinohara A."/>
            <person name="Yoshida Y."/>
            <person name="Fujiwara M."/>
            <person name="Mori M."/>
            <person name="Tomita M."/>
            <person name="Arakawa K."/>
        </authorList>
    </citation>
    <scope>NUCLEOTIDE SEQUENCE [LARGE SCALE GENOMIC DNA]</scope>
</reference>
<protein>
    <submittedName>
        <fullName evidence="1">Uncharacterized protein</fullName>
    </submittedName>
</protein>
<accession>A0A4Y2T6Z1</accession>
<gene>
    <name evidence="1" type="ORF">AVEN_119499_1</name>
</gene>
<proteinExistence type="predicted"/>
<dbReference type="EMBL" id="BGPR01025945">
    <property type="protein sequence ID" value="GBN95256.1"/>
    <property type="molecule type" value="Genomic_DNA"/>
</dbReference>
<name>A0A4Y2T6Z1_ARAVE</name>
<dbReference type="AlphaFoldDB" id="A0A4Y2T6Z1"/>
<sequence>MVRYAVQMVKLQSRRQSQEVQSGIRKKKKSQNQVKKVVFDASLSELMVLQRVYVLFGRRQTSGTNGGIQDLQEVSKYMAIALSLGLWKLILLERILLVYKGKFRK</sequence>
<dbReference type="Proteomes" id="UP000499080">
    <property type="component" value="Unassembled WGS sequence"/>
</dbReference>
<evidence type="ECO:0000313" key="2">
    <source>
        <dbReference type="Proteomes" id="UP000499080"/>
    </source>
</evidence>
<organism evidence="1 2">
    <name type="scientific">Araneus ventricosus</name>
    <name type="common">Orbweaver spider</name>
    <name type="synonym">Epeira ventricosa</name>
    <dbReference type="NCBI Taxonomy" id="182803"/>
    <lineage>
        <taxon>Eukaryota</taxon>
        <taxon>Metazoa</taxon>
        <taxon>Ecdysozoa</taxon>
        <taxon>Arthropoda</taxon>
        <taxon>Chelicerata</taxon>
        <taxon>Arachnida</taxon>
        <taxon>Araneae</taxon>
        <taxon>Araneomorphae</taxon>
        <taxon>Entelegynae</taxon>
        <taxon>Araneoidea</taxon>
        <taxon>Araneidae</taxon>
        <taxon>Araneus</taxon>
    </lineage>
</organism>
<comment type="caution">
    <text evidence="1">The sequence shown here is derived from an EMBL/GenBank/DDBJ whole genome shotgun (WGS) entry which is preliminary data.</text>
</comment>
<evidence type="ECO:0000313" key="1">
    <source>
        <dbReference type="EMBL" id="GBN95256.1"/>
    </source>
</evidence>